<dbReference type="PANTHER" id="PTHR42957">
    <property type="entry name" value="HELICASE MJ1565-RELATED"/>
    <property type="match status" value="1"/>
</dbReference>
<evidence type="ECO:0000259" key="5">
    <source>
        <dbReference type="Pfam" id="PF01935"/>
    </source>
</evidence>
<evidence type="ECO:0000256" key="4">
    <source>
        <dbReference type="ARBA" id="ARBA00048988"/>
    </source>
</evidence>
<dbReference type="InterPro" id="IPR008571">
    <property type="entry name" value="HerA-like"/>
</dbReference>
<sequence>MREIGVVASSARISSAPILIYKDAEHLAKEESLVIVKDAKFGKTYLGVLRWLSKYDPLLTHTQRAAIIERPELAEESIDLPFEASFVRILGEVVDGRLKPPSSPPTPRSKVYIVESSKDLQLNLGYGLEVGIHKYSGLVIPLNPEALRYHIAIVGTTGTGKSRLVKAIIDEVIAKTDWRIIVFDHTGMDYVKYYRDKVVNAEEIAIDIDTVSQGLTNAVSSMREHIENYVPITLLYYILCIDMKKDAKVCLNQDENHILRLLESSNIDIGRIEELMLNISRSSLWDVDRVAYMSYLVASVLGARRPTPEKLNLYIKLYGRMYINRLNKIRYRVTDVLDAVYRDRITVIDLSIVETEVRRVIVKGVLSKIWEIVEETRNPQNILVIIDEAHNYACDRGCYPSNTMIEKTLREGRKWGIGTILASQRIIDFSPDVRNNTNTVFFSRLQTPYDFQQLQNFIDLAGIGTETLSLLETREFFFAGLGNPLRYPMLIQVRAVGEPPQ</sequence>
<dbReference type="Pfam" id="PF01935">
    <property type="entry name" value="DUF87"/>
    <property type="match status" value="1"/>
</dbReference>
<comment type="caution">
    <text evidence="6">The sequence shown here is derived from an EMBL/GenBank/DDBJ whole genome shotgun (WGS) entry which is preliminary data.</text>
</comment>
<evidence type="ECO:0000256" key="2">
    <source>
        <dbReference type="ARBA" id="ARBA00034617"/>
    </source>
</evidence>
<proteinExistence type="inferred from homology"/>
<protein>
    <submittedName>
        <fullName evidence="6">ATP-binding protein</fullName>
    </submittedName>
</protein>
<name>A0A7J3I5B0_9CREN</name>
<dbReference type="GO" id="GO:0043139">
    <property type="term" value="F:5'-3' DNA helicase activity"/>
    <property type="evidence" value="ECO:0007669"/>
    <property type="project" value="UniProtKB-EC"/>
</dbReference>
<organism evidence="6">
    <name type="scientific">Ignisphaera aggregans</name>
    <dbReference type="NCBI Taxonomy" id="334771"/>
    <lineage>
        <taxon>Archaea</taxon>
        <taxon>Thermoproteota</taxon>
        <taxon>Thermoprotei</taxon>
        <taxon>Desulfurococcales</taxon>
        <taxon>Desulfurococcaceae</taxon>
        <taxon>Ignisphaera</taxon>
    </lineage>
</organism>
<dbReference type="InterPro" id="IPR027417">
    <property type="entry name" value="P-loop_NTPase"/>
</dbReference>
<feature type="domain" description="Helicase HerA central" evidence="5">
    <location>
        <begin position="129"/>
        <end position="367"/>
    </location>
</feature>
<comment type="catalytic activity">
    <reaction evidence="2">
        <text>Couples ATP hydrolysis with the unwinding of duplex DNA by translocating in the 3'-5' direction.</text>
        <dbReference type="EC" id="5.6.2.4"/>
    </reaction>
</comment>
<evidence type="ECO:0000256" key="1">
    <source>
        <dbReference type="ARBA" id="ARBA00007816"/>
    </source>
</evidence>
<dbReference type="SUPFAM" id="SSF52540">
    <property type="entry name" value="P-loop containing nucleoside triphosphate hydrolases"/>
    <property type="match status" value="1"/>
</dbReference>
<comment type="similarity">
    <text evidence="1">Belongs to the HerA family.</text>
</comment>
<keyword evidence="6" id="KW-0547">Nucleotide-binding</keyword>
<dbReference type="InterPro" id="IPR002789">
    <property type="entry name" value="HerA_central"/>
</dbReference>
<dbReference type="GO" id="GO:0005524">
    <property type="term" value="F:ATP binding"/>
    <property type="evidence" value="ECO:0007669"/>
    <property type="project" value="UniProtKB-KW"/>
</dbReference>
<dbReference type="PANTHER" id="PTHR42957:SF2">
    <property type="entry name" value="HELICASE HERA CENTRAL DOMAIN-CONTAINING PROTEIN"/>
    <property type="match status" value="1"/>
</dbReference>
<comment type="catalytic activity">
    <reaction evidence="4">
        <text>ATP + H2O = ADP + phosphate + H(+)</text>
        <dbReference type="Rhea" id="RHEA:13065"/>
        <dbReference type="ChEBI" id="CHEBI:15377"/>
        <dbReference type="ChEBI" id="CHEBI:15378"/>
        <dbReference type="ChEBI" id="CHEBI:30616"/>
        <dbReference type="ChEBI" id="CHEBI:43474"/>
        <dbReference type="ChEBI" id="CHEBI:456216"/>
        <dbReference type="EC" id="5.6.2.4"/>
    </reaction>
</comment>
<dbReference type="AlphaFoldDB" id="A0A7J3I5B0"/>
<dbReference type="GO" id="GO:0043138">
    <property type="term" value="F:3'-5' DNA helicase activity"/>
    <property type="evidence" value="ECO:0007669"/>
    <property type="project" value="UniProtKB-EC"/>
</dbReference>
<gene>
    <name evidence="6" type="ORF">ENT87_00145</name>
</gene>
<reference evidence="6" key="1">
    <citation type="journal article" date="2020" name="mSystems">
        <title>Genome- and Community-Level Interaction Insights into Carbon Utilization and Element Cycling Functions of Hydrothermarchaeota in Hydrothermal Sediment.</title>
        <authorList>
            <person name="Zhou Z."/>
            <person name="Liu Y."/>
            <person name="Xu W."/>
            <person name="Pan J."/>
            <person name="Luo Z.H."/>
            <person name="Li M."/>
        </authorList>
    </citation>
    <scope>NUCLEOTIDE SEQUENCE [LARGE SCALE GENOMIC DNA]</scope>
    <source>
        <strain evidence="6">SpSt-618</strain>
    </source>
</reference>
<accession>A0A7J3I5B0</accession>
<evidence type="ECO:0000313" key="6">
    <source>
        <dbReference type="EMBL" id="HGN35954.1"/>
    </source>
</evidence>
<dbReference type="EMBL" id="DTAI01000007">
    <property type="protein sequence ID" value="HGN35954.1"/>
    <property type="molecule type" value="Genomic_DNA"/>
</dbReference>
<evidence type="ECO:0000256" key="3">
    <source>
        <dbReference type="ARBA" id="ARBA00048954"/>
    </source>
</evidence>
<comment type="catalytic activity">
    <reaction evidence="3">
        <text>ATP + H2O = ADP + phosphate + H(+)</text>
        <dbReference type="Rhea" id="RHEA:13065"/>
        <dbReference type="ChEBI" id="CHEBI:15377"/>
        <dbReference type="ChEBI" id="CHEBI:15378"/>
        <dbReference type="ChEBI" id="CHEBI:30616"/>
        <dbReference type="ChEBI" id="CHEBI:43474"/>
        <dbReference type="ChEBI" id="CHEBI:456216"/>
        <dbReference type="EC" id="5.6.2.3"/>
    </reaction>
</comment>
<keyword evidence="6" id="KW-0067">ATP-binding</keyword>
<dbReference type="Gene3D" id="3.40.50.300">
    <property type="entry name" value="P-loop containing nucleotide triphosphate hydrolases"/>
    <property type="match status" value="2"/>
</dbReference>